<sequence length="291" mass="33907">MKPQQFIVLALLTFLSRNVSGDYYTSVISLFDLLELEMKAITYLEAYMEKMEAISRQVNETLNELEQVSQEAEGDFYEHYSNPLNAYKIIRRFVVDWQNLNKTVLAEQPAQEYIANLTALEKRDGYKLPTDEDLLGASKGLARLQRTYQQETVDVAAGNLMEMNLSSNFTASECFWLGRNLYSAGELKYAAEWLIQARIRLAEETQESYEPQEFIDQISDVQILEQLSITMFYRGKSKLALLFNEELFTKDPNNVHGLRNRLIYSNKALEERYAISNEDESKKYLRVYMYM</sequence>
<keyword evidence="2" id="KW-0732">Signal</keyword>
<feature type="domain" description="Prolyl 4-hydroxylase N-terminal" evidence="3">
    <location>
        <begin position="27"/>
        <end position="161"/>
    </location>
</feature>
<dbReference type="Gene3D" id="6.10.140.1460">
    <property type="match status" value="1"/>
</dbReference>
<dbReference type="InterPro" id="IPR013547">
    <property type="entry name" value="P4H_N"/>
</dbReference>
<dbReference type="Pfam" id="PF08336">
    <property type="entry name" value="P4Ha_N"/>
    <property type="match status" value="1"/>
</dbReference>
<dbReference type="AlphaFoldDB" id="A0A0K8W734"/>
<organism evidence="4">
    <name type="scientific">Bactrocera latifrons</name>
    <name type="common">Malaysian fruit fly</name>
    <name type="synonym">Chaetodacus latifrons</name>
    <dbReference type="NCBI Taxonomy" id="174628"/>
    <lineage>
        <taxon>Eukaryota</taxon>
        <taxon>Metazoa</taxon>
        <taxon>Ecdysozoa</taxon>
        <taxon>Arthropoda</taxon>
        <taxon>Hexapoda</taxon>
        <taxon>Insecta</taxon>
        <taxon>Pterygota</taxon>
        <taxon>Neoptera</taxon>
        <taxon>Endopterygota</taxon>
        <taxon>Diptera</taxon>
        <taxon>Brachycera</taxon>
        <taxon>Muscomorpha</taxon>
        <taxon>Tephritoidea</taxon>
        <taxon>Tephritidae</taxon>
        <taxon>Bactrocera</taxon>
        <taxon>Bactrocera</taxon>
    </lineage>
</organism>
<feature type="coiled-coil region" evidence="1">
    <location>
        <begin position="44"/>
        <end position="75"/>
    </location>
</feature>
<evidence type="ECO:0000256" key="2">
    <source>
        <dbReference type="SAM" id="SignalP"/>
    </source>
</evidence>
<evidence type="ECO:0000259" key="3">
    <source>
        <dbReference type="Pfam" id="PF08336"/>
    </source>
</evidence>
<protein>
    <submittedName>
        <fullName evidence="4">Prolyl 4-hydroxylase subunit alpha-2</fullName>
    </submittedName>
</protein>
<feature type="signal peptide" evidence="2">
    <location>
        <begin position="1"/>
        <end position="21"/>
    </location>
</feature>
<proteinExistence type="predicted"/>
<dbReference type="InterPro" id="IPR011990">
    <property type="entry name" value="TPR-like_helical_dom_sf"/>
</dbReference>
<accession>A0A0K8W734</accession>
<dbReference type="GO" id="GO:0005783">
    <property type="term" value="C:endoplasmic reticulum"/>
    <property type="evidence" value="ECO:0007669"/>
    <property type="project" value="InterPro"/>
</dbReference>
<reference evidence="4" key="1">
    <citation type="submission" date="2015-06" db="EMBL/GenBank/DDBJ databases">
        <authorList>
            <person name="Hoefler B.C."/>
            <person name="Straight P.D."/>
        </authorList>
    </citation>
    <scope>NUCLEOTIDE SEQUENCE</scope>
</reference>
<feature type="chain" id="PRO_5005522792" evidence="2">
    <location>
        <begin position="22"/>
        <end position="291"/>
    </location>
</feature>
<dbReference type="OrthoDB" id="420380at2759"/>
<dbReference type="EMBL" id="GDHF01005460">
    <property type="protein sequence ID" value="JAI46854.1"/>
    <property type="molecule type" value="Transcribed_RNA"/>
</dbReference>
<evidence type="ECO:0000313" key="4">
    <source>
        <dbReference type="EMBL" id="JAI46854.1"/>
    </source>
</evidence>
<gene>
    <name evidence="4" type="primary">P4HA2_12</name>
    <name evidence="4" type="ORF">c1_g8_i7</name>
</gene>
<keyword evidence="1" id="KW-0175">Coiled coil</keyword>
<evidence type="ECO:0000256" key="1">
    <source>
        <dbReference type="SAM" id="Coils"/>
    </source>
</evidence>
<dbReference type="Gene3D" id="1.25.40.10">
    <property type="entry name" value="Tetratricopeptide repeat domain"/>
    <property type="match status" value="1"/>
</dbReference>
<name>A0A0K8W734_BACLA</name>
<dbReference type="GO" id="GO:0004656">
    <property type="term" value="F:procollagen-proline 4-dioxygenase activity"/>
    <property type="evidence" value="ECO:0007669"/>
    <property type="project" value="InterPro"/>
</dbReference>